<protein>
    <submittedName>
        <fullName evidence="1">Pyridoxamine 5'-phosphate oxidase family protein</fullName>
    </submittedName>
</protein>
<gene>
    <name evidence="1" type="ORF">EAS64_16205</name>
</gene>
<dbReference type="OrthoDB" id="5193072at2"/>
<evidence type="ECO:0000313" key="1">
    <source>
        <dbReference type="EMBL" id="TVZ03970.1"/>
    </source>
</evidence>
<organism evidence="1 2">
    <name type="scientific">Trebonia kvetii</name>
    <dbReference type="NCBI Taxonomy" id="2480626"/>
    <lineage>
        <taxon>Bacteria</taxon>
        <taxon>Bacillati</taxon>
        <taxon>Actinomycetota</taxon>
        <taxon>Actinomycetes</taxon>
        <taxon>Streptosporangiales</taxon>
        <taxon>Treboniaceae</taxon>
        <taxon>Trebonia</taxon>
    </lineage>
</organism>
<keyword evidence="2" id="KW-1185">Reference proteome</keyword>
<sequence>MESIVEQLSEEESLRLAAGSEVGRIGFTGRYGPMILPVNFRIVDGAVVFRTEADSALVADLRTGIPDAEYRVAFEVDDINRSDRTGWSVMIQGPAHYLEEPEERAGAEAADVDPWIGGDKDTYISIRAALVSGRRIRRA</sequence>
<name>A0A6P2BYH4_9ACTN</name>
<dbReference type="Gene3D" id="2.30.110.10">
    <property type="entry name" value="Electron Transport, Fmn-binding Protein, Chain A"/>
    <property type="match status" value="1"/>
</dbReference>
<dbReference type="Pfam" id="PF12900">
    <property type="entry name" value="Pyridox_ox_2"/>
    <property type="match status" value="1"/>
</dbReference>
<dbReference type="AlphaFoldDB" id="A0A6P2BYH4"/>
<proteinExistence type="predicted"/>
<dbReference type="RefSeq" id="WP_145853840.1">
    <property type="nucleotide sequence ID" value="NZ_RPFW01000003.1"/>
</dbReference>
<dbReference type="InterPro" id="IPR024747">
    <property type="entry name" value="Pyridox_Oxase-rel"/>
</dbReference>
<accession>A0A6P2BYH4</accession>
<reference evidence="1 2" key="1">
    <citation type="submission" date="2018-11" db="EMBL/GenBank/DDBJ databases">
        <title>Trebonia kvetii gen.nov., sp.nov., a novel acidophilic actinobacterium, and proposal of the new actinobacterial family Treboniaceae fam. nov.</title>
        <authorList>
            <person name="Rapoport D."/>
            <person name="Sagova-Mareckova M."/>
            <person name="Sedlacek I."/>
            <person name="Provaznik J."/>
            <person name="Kralova S."/>
            <person name="Pavlinic D."/>
            <person name="Benes V."/>
            <person name="Kopecky J."/>
        </authorList>
    </citation>
    <scope>NUCLEOTIDE SEQUENCE [LARGE SCALE GENOMIC DNA]</scope>
    <source>
        <strain evidence="1 2">15Tr583</strain>
    </source>
</reference>
<dbReference type="EMBL" id="RPFW01000003">
    <property type="protein sequence ID" value="TVZ03970.1"/>
    <property type="molecule type" value="Genomic_DNA"/>
</dbReference>
<comment type="caution">
    <text evidence="1">The sequence shown here is derived from an EMBL/GenBank/DDBJ whole genome shotgun (WGS) entry which is preliminary data.</text>
</comment>
<dbReference type="InterPro" id="IPR012349">
    <property type="entry name" value="Split_barrel_FMN-bd"/>
</dbReference>
<dbReference type="Proteomes" id="UP000460272">
    <property type="component" value="Unassembled WGS sequence"/>
</dbReference>
<dbReference type="SUPFAM" id="SSF50475">
    <property type="entry name" value="FMN-binding split barrel"/>
    <property type="match status" value="1"/>
</dbReference>
<evidence type="ECO:0000313" key="2">
    <source>
        <dbReference type="Proteomes" id="UP000460272"/>
    </source>
</evidence>